<dbReference type="AlphaFoldDB" id="A0A644SWZ2"/>
<comment type="caution">
    <text evidence="4">The sequence shown here is derived from an EMBL/GenBank/DDBJ whole genome shotgun (WGS) entry which is preliminary data.</text>
</comment>
<dbReference type="GO" id="GO:0008168">
    <property type="term" value="F:methyltransferase activity"/>
    <property type="evidence" value="ECO:0007669"/>
    <property type="project" value="UniProtKB-KW"/>
</dbReference>
<dbReference type="SMR" id="A0A644SWZ2"/>
<proteinExistence type="inferred from homology"/>
<sequence>MGQLLPKYNILTEDQVQKIHENTMKILEEIGIEFEYEPALEVFRREGQKVEGKRVYLTREFVESKLKSAPAEFTLHARNPENNVVIGGDNIVFMPGYGAPFIYELDGSRRKTTLQDYENFAKLAGASKNMHLSGGTMAEPQDIPDGVRHLQMLYSSIKNSDKCFMGSAEGKERAEDSVEIAAILFGGKDVIKEKPVLVSLINSLTPLKYDERMLGALMAYAEAGQAVIIASLVMAGSTGPASLAGTLSLQNAEVLAGISLAQSINPGTPVIYGSTSALSDMRSGSLSIGSPECALFISASAQLARFYGVPSRSGGGLNDSKTVDAQAGYESMMTLMAANLTGVNFVLHTAGILQYFMAMSYEKFIMDDEIAGMLLHYMKGYTFDEDGMAFDVIEKVGPGGHFLTQKHTRKNHKREFYTPTLSDRSAYDTWAKEKLETKQRAHARWQQILANYVPPALDPEIDAKLQAFIAQRGKEVGEE</sequence>
<dbReference type="Pfam" id="PF06253">
    <property type="entry name" value="MTTB"/>
    <property type="match status" value="1"/>
</dbReference>
<evidence type="ECO:0000256" key="2">
    <source>
        <dbReference type="ARBA" id="ARBA00022603"/>
    </source>
</evidence>
<keyword evidence="3 4" id="KW-0808">Transferase</keyword>
<name>A0A644SWZ2_9ZZZZ</name>
<evidence type="ECO:0000256" key="1">
    <source>
        <dbReference type="ARBA" id="ARBA00007137"/>
    </source>
</evidence>
<dbReference type="EMBL" id="VSSQ01000009">
    <property type="protein sequence ID" value="MPL59220.1"/>
    <property type="molecule type" value="Genomic_DNA"/>
</dbReference>
<dbReference type="InterPro" id="IPR038601">
    <property type="entry name" value="MttB-like_sf"/>
</dbReference>
<accession>A0A644SWZ2</accession>
<protein>
    <submittedName>
        <fullName evidence="4">Glycine betaine methyltransferase</fullName>
        <ecNumber evidence="4">2.1.1.-</ecNumber>
    </submittedName>
</protein>
<comment type="similarity">
    <text evidence="1">Belongs to the trimethylamine methyltransferase family.</text>
</comment>
<evidence type="ECO:0000313" key="4">
    <source>
        <dbReference type="EMBL" id="MPL59220.1"/>
    </source>
</evidence>
<dbReference type="PIRSF" id="PIRSF037567">
    <property type="entry name" value="MTTB_MeTrfase"/>
    <property type="match status" value="1"/>
</dbReference>
<keyword evidence="2 4" id="KW-0489">Methyltransferase</keyword>
<dbReference type="EC" id="2.1.1.-" evidence="4"/>
<reference evidence="4" key="1">
    <citation type="submission" date="2019-08" db="EMBL/GenBank/DDBJ databases">
        <authorList>
            <person name="Kucharzyk K."/>
            <person name="Murdoch R.W."/>
            <person name="Higgins S."/>
            <person name="Loffler F."/>
        </authorList>
    </citation>
    <scope>NUCLEOTIDE SEQUENCE</scope>
</reference>
<dbReference type="Gene3D" id="3.20.20.480">
    <property type="entry name" value="Trimethylamine methyltransferase-like"/>
    <property type="match status" value="1"/>
</dbReference>
<gene>
    <name evidence="4" type="primary">mtgB_1</name>
    <name evidence="4" type="ORF">SDC9_04768</name>
</gene>
<organism evidence="4">
    <name type="scientific">bioreactor metagenome</name>
    <dbReference type="NCBI Taxonomy" id="1076179"/>
    <lineage>
        <taxon>unclassified sequences</taxon>
        <taxon>metagenomes</taxon>
        <taxon>ecological metagenomes</taxon>
    </lineage>
</organism>
<dbReference type="InterPro" id="IPR010426">
    <property type="entry name" value="MTTB_MeTrfase"/>
</dbReference>
<evidence type="ECO:0000256" key="3">
    <source>
        <dbReference type="ARBA" id="ARBA00022679"/>
    </source>
</evidence>
<dbReference type="GO" id="GO:0032259">
    <property type="term" value="P:methylation"/>
    <property type="evidence" value="ECO:0007669"/>
    <property type="project" value="UniProtKB-KW"/>
</dbReference>
<dbReference type="GO" id="GO:0015948">
    <property type="term" value="P:methanogenesis"/>
    <property type="evidence" value="ECO:0007669"/>
    <property type="project" value="InterPro"/>
</dbReference>